<dbReference type="InterPro" id="IPR016024">
    <property type="entry name" value="ARM-type_fold"/>
</dbReference>
<dbReference type="Gene3D" id="1.25.10.10">
    <property type="entry name" value="Leucine-rich Repeat Variant"/>
    <property type="match status" value="1"/>
</dbReference>
<dbReference type="Pfam" id="PF13646">
    <property type="entry name" value="HEAT_2"/>
    <property type="match status" value="1"/>
</dbReference>
<sequence length="955" mass="104220">MSRRIIRLLVIGFGMLLAGGLDSAEINAVHNGLSILGMKEKELGFYKQWATDSFFRLEAIDHLLDNPLETAGYVDSSAARFIRNERAAFSLAWFQFLETDVKLGKNDSIRLQKEVKVKAEKAVNGTARLPVRFSRAISFVIGGFKIGDRYLKKATAHLTDKELNVLLGEAPGFWADEDDTLSPTLCGTLHREFGQAYDTTKEVKAETVLAYVRKLDRRSLALSGLAVVYAAQEAERLLTEEPLEFPHENQTDVVPGIAGGVYFKAETEFGLVVIGGDGDNRYNRDCCLIIELGGDDIYYNRAGGAIGVLSEPFSVVIDLAGNDLYACEKVFSQGAALFGAGVLIDIQGDDTYRSSHYSQGAAIFGTGVLADRNGRDIYDAGFYAQGAGHFGTAFLTDSKGNDSYRCYCYGQGFGSTWGYGLLLDKEGNDTYYAGGKYNHAPLLPYEFRSFAQGFALGWRPDASGGIGFLCDSAGNDFYNAEVFAQATSYWYSLGAIWDGSGYDHYSAAQYSQGAGIHLSVGCLINNQGNDSYYSRLGPSQGEGHDLSVGVLLDRKGNDVYHASGGQGTALTNSVGLFVDITGNDVYSSTEKLALAGGKPARGFASAGMFVDMAGKDYYTSGSAGSDFGFWTNGTYGAGMDFSSEPVAGDEAEQGDTLQLIGSLELPVDSVFKIAALWEVGNARAKVRQARKQLKELGKEAIEYVFEHKLDTKSGLESRAVEALFKAWPDTAKPYLYKALYDERRRARANAVYWLGKLKQDAKDGVDSLFLAMKQKRASPRWVAKALGEIGDSTVVPRILFLLKDGYEPSRIVTAEACGKLKNPVAIPDLIRILGDRLFTVRSAAEMALTKIGKPGLEPLLDRMTVMKSPGLGHTIRASGKIAAELDTIKDRELLVRCRKAFVSYLRYDEPFVRLVAVQALENFLDDPLRRTLEAARAEETNRFVLAGFGKILAEH</sequence>
<evidence type="ECO:0000313" key="2">
    <source>
        <dbReference type="Proteomes" id="UP000215559"/>
    </source>
</evidence>
<dbReference type="InterPro" id="IPR011989">
    <property type="entry name" value="ARM-like"/>
</dbReference>
<organism evidence="1 2">
    <name type="scientific">candidate division WOR-3 bacterium JGI_Cruoil_03_51_56</name>
    <dbReference type="NCBI Taxonomy" id="1973747"/>
    <lineage>
        <taxon>Bacteria</taxon>
        <taxon>Bacteria division WOR-3</taxon>
    </lineage>
</organism>
<gene>
    <name evidence="1" type="ORF">CH330_06895</name>
</gene>
<name>A0A235BSK0_UNCW3</name>
<protein>
    <recommendedName>
        <fullName evidence="3">HEAT repeat domain-containing protein</fullName>
    </recommendedName>
</protein>
<dbReference type="EMBL" id="NOZP01000130">
    <property type="protein sequence ID" value="OYD14999.1"/>
    <property type="molecule type" value="Genomic_DNA"/>
</dbReference>
<evidence type="ECO:0000313" key="1">
    <source>
        <dbReference type="EMBL" id="OYD14999.1"/>
    </source>
</evidence>
<evidence type="ECO:0008006" key="3">
    <source>
        <dbReference type="Google" id="ProtNLM"/>
    </source>
</evidence>
<dbReference type="SUPFAM" id="SSF48371">
    <property type="entry name" value="ARM repeat"/>
    <property type="match status" value="1"/>
</dbReference>
<dbReference type="AlphaFoldDB" id="A0A235BSK0"/>
<dbReference type="Proteomes" id="UP000215559">
    <property type="component" value="Unassembled WGS sequence"/>
</dbReference>
<reference evidence="1 2" key="1">
    <citation type="submission" date="2017-07" db="EMBL/GenBank/DDBJ databases">
        <title>Recovery of genomes from metagenomes via a dereplication, aggregation, and scoring strategy.</title>
        <authorList>
            <person name="Sieber C.M."/>
            <person name="Probst A.J."/>
            <person name="Sharrar A."/>
            <person name="Thomas B.C."/>
            <person name="Hess M."/>
            <person name="Tringe S.G."/>
            <person name="Banfield J.F."/>
        </authorList>
    </citation>
    <scope>NUCLEOTIDE SEQUENCE [LARGE SCALE GENOMIC DNA]</scope>
    <source>
        <strain evidence="1">JGI_Cruoil_03_51_56</strain>
    </source>
</reference>
<proteinExistence type="predicted"/>
<accession>A0A235BSK0</accession>
<comment type="caution">
    <text evidence="1">The sequence shown here is derived from an EMBL/GenBank/DDBJ whole genome shotgun (WGS) entry which is preliminary data.</text>
</comment>